<dbReference type="Proteomes" id="UP001148614">
    <property type="component" value="Unassembled WGS sequence"/>
</dbReference>
<keyword evidence="2" id="KW-1185">Reference proteome</keyword>
<protein>
    <submittedName>
        <fullName evidence="1">Uncharacterized protein</fullName>
    </submittedName>
</protein>
<gene>
    <name evidence="1" type="ORF">NPX13_g9545</name>
</gene>
<comment type="caution">
    <text evidence="1">The sequence shown here is derived from an EMBL/GenBank/DDBJ whole genome shotgun (WGS) entry which is preliminary data.</text>
</comment>
<sequence length="213" mass="23086">MGLDLVVDTDEPSVDRSLNDFLHYGQRAESDSDSSLSDYSDSEWLIKLMHPDNPAMRAVGIAFNYKAKCESVLSKVGLLKPKLEVDEDTGKCRACGDMEGFFSGFAAVEVAAAAGCPSCNILMEGVRRYIPDKRTLSSSKLGIMDSWNSGCAGRQFVRTKNTGADLPGAMGVMVGLEGSMDVKNMFTKMKEVTSEVLVELNFFGVKGVDELPT</sequence>
<proteinExistence type="predicted"/>
<accession>A0A9W8THD8</accession>
<evidence type="ECO:0000313" key="2">
    <source>
        <dbReference type="Proteomes" id="UP001148614"/>
    </source>
</evidence>
<dbReference type="AlphaFoldDB" id="A0A9W8THD8"/>
<evidence type="ECO:0000313" key="1">
    <source>
        <dbReference type="EMBL" id="KAJ3559334.1"/>
    </source>
</evidence>
<name>A0A9W8THD8_9PEZI</name>
<organism evidence="1 2">
    <name type="scientific">Xylaria arbuscula</name>
    <dbReference type="NCBI Taxonomy" id="114810"/>
    <lineage>
        <taxon>Eukaryota</taxon>
        <taxon>Fungi</taxon>
        <taxon>Dikarya</taxon>
        <taxon>Ascomycota</taxon>
        <taxon>Pezizomycotina</taxon>
        <taxon>Sordariomycetes</taxon>
        <taxon>Xylariomycetidae</taxon>
        <taxon>Xylariales</taxon>
        <taxon>Xylariaceae</taxon>
        <taxon>Xylaria</taxon>
    </lineage>
</organism>
<reference evidence="1" key="1">
    <citation type="submission" date="2022-07" db="EMBL/GenBank/DDBJ databases">
        <title>Genome Sequence of Xylaria arbuscula.</title>
        <authorList>
            <person name="Buettner E."/>
        </authorList>
    </citation>
    <scope>NUCLEOTIDE SEQUENCE</scope>
    <source>
        <strain evidence="1">VT107</strain>
    </source>
</reference>
<dbReference type="EMBL" id="JANPWZ010002382">
    <property type="protein sequence ID" value="KAJ3559334.1"/>
    <property type="molecule type" value="Genomic_DNA"/>
</dbReference>